<organism evidence="2 3">
    <name type="scientific">Blyttiomyces helicus</name>
    <dbReference type="NCBI Taxonomy" id="388810"/>
    <lineage>
        <taxon>Eukaryota</taxon>
        <taxon>Fungi</taxon>
        <taxon>Fungi incertae sedis</taxon>
        <taxon>Chytridiomycota</taxon>
        <taxon>Chytridiomycota incertae sedis</taxon>
        <taxon>Chytridiomycetes</taxon>
        <taxon>Chytridiomycetes incertae sedis</taxon>
        <taxon>Blyttiomyces</taxon>
    </lineage>
</organism>
<dbReference type="AlphaFoldDB" id="A0A4P9VWK2"/>
<gene>
    <name evidence="2" type="ORF">BDK51DRAFT_49463</name>
</gene>
<feature type="region of interest" description="Disordered" evidence="1">
    <location>
        <begin position="197"/>
        <end position="222"/>
    </location>
</feature>
<name>A0A4P9VWK2_9FUNG</name>
<evidence type="ECO:0000313" key="3">
    <source>
        <dbReference type="Proteomes" id="UP000269721"/>
    </source>
</evidence>
<accession>A0A4P9VWK2</accession>
<protein>
    <submittedName>
        <fullName evidence="2">Uncharacterized protein</fullName>
    </submittedName>
</protein>
<sequence>MTTTASYLKTGDLAWYFGPSLYCAGPPVDSSRTMRAYPDSPSLQPAGGDAQFHPCIVLNSLEGTEKVMILLVRKAPWGFHGGVSVDLRVLITEGDDIIGYYPFERERYVPVGNTPAHSTIQPLQLRIKDALFRTGFSASYLDLSNLSSVDRQDVRLLGIPDTHRATTYFDEASLVHLQKLAHASFYGTLDEFTDSFGRPVGGSSSEVEGEGGGGQGKGTASGSERHPLVVAFGVLEPIPVEVGISPLID</sequence>
<evidence type="ECO:0000256" key="1">
    <source>
        <dbReference type="SAM" id="MobiDB-lite"/>
    </source>
</evidence>
<dbReference type="EMBL" id="ML000533">
    <property type="protein sequence ID" value="RKO84074.1"/>
    <property type="molecule type" value="Genomic_DNA"/>
</dbReference>
<keyword evidence="3" id="KW-1185">Reference proteome</keyword>
<proteinExistence type="predicted"/>
<feature type="compositionally biased region" description="Gly residues" evidence="1">
    <location>
        <begin position="210"/>
        <end position="219"/>
    </location>
</feature>
<dbReference type="Proteomes" id="UP000269721">
    <property type="component" value="Unassembled WGS sequence"/>
</dbReference>
<evidence type="ECO:0000313" key="2">
    <source>
        <dbReference type="EMBL" id="RKO84074.1"/>
    </source>
</evidence>
<reference evidence="3" key="1">
    <citation type="journal article" date="2018" name="Nat. Microbiol.">
        <title>Leveraging single-cell genomics to expand the fungal tree of life.</title>
        <authorList>
            <person name="Ahrendt S.R."/>
            <person name="Quandt C.A."/>
            <person name="Ciobanu D."/>
            <person name="Clum A."/>
            <person name="Salamov A."/>
            <person name="Andreopoulos B."/>
            <person name="Cheng J.F."/>
            <person name="Woyke T."/>
            <person name="Pelin A."/>
            <person name="Henrissat B."/>
            <person name="Reynolds N.K."/>
            <person name="Benny G.L."/>
            <person name="Smith M.E."/>
            <person name="James T.Y."/>
            <person name="Grigoriev I.V."/>
        </authorList>
    </citation>
    <scope>NUCLEOTIDE SEQUENCE [LARGE SCALE GENOMIC DNA]</scope>
</reference>